<dbReference type="Gene3D" id="3.30.565.10">
    <property type="entry name" value="Histidine kinase-like ATPase, C-terminal domain"/>
    <property type="match status" value="1"/>
</dbReference>
<comment type="caution">
    <text evidence="13">The sequence shown here is derived from an EMBL/GenBank/DDBJ whole genome shotgun (WGS) entry which is preliminary data.</text>
</comment>
<dbReference type="EMBL" id="JBBPIX010000002">
    <property type="protein sequence ID" value="MEK6462910.1"/>
    <property type="molecule type" value="Genomic_DNA"/>
</dbReference>
<dbReference type="SUPFAM" id="SSF55781">
    <property type="entry name" value="GAF domain-like"/>
    <property type="match status" value="1"/>
</dbReference>
<feature type="transmembrane region" description="Helical" evidence="11">
    <location>
        <begin position="48"/>
        <end position="67"/>
    </location>
</feature>
<dbReference type="Pfam" id="PF07730">
    <property type="entry name" value="HisKA_3"/>
    <property type="match status" value="1"/>
</dbReference>
<reference evidence="13 14" key="1">
    <citation type="submission" date="2024-03" db="EMBL/GenBank/DDBJ databases">
        <title>Draft genome sequence of Pseudonocardia carboxydivorans JCM 14827.</title>
        <authorList>
            <person name="Duangmal K."/>
        </authorList>
    </citation>
    <scope>NUCLEOTIDE SEQUENCE [LARGE SCALE GENOMIC DNA]</scope>
    <source>
        <strain evidence="13 14">JCM 14827</strain>
    </source>
</reference>
<dbReference type="InterPro" id="IPR050482">
    <property type="entry name" value="Sensor_HK_TwoCompSys"/>
</dbReference>
<evidence type="ECO:0000256" key="7">
    <source>
        <dbReference type="ARBA" id="ARBA00022840"/>
    </source>
</evidence>
<dbReference type="SMART" id="SM00387">
    <property type="entry name" value="HATPase_c"/>
    <property type="match status" value="1"/>
</dbReference>
<feature type="transmembrane region" description="Helical" evidence="11">
    <location>
        <begin position="277"/>
        <end position="298"/>
    </location>
</feature>
<evidence type="ECO:0000256" key="6">
    <source>
        <dbReference type="ARBA" id="ARBA00022777"/>
    </source>
</evidence>
<evidence type="ECO:0000256" key="10">
    <source>
        <dbReference type="SAM" id="MobiDB-lite"/>
    </source>
</evidence>
<dbReference type="InterPro" id="IPR003594">
    <property type="entry name" value="HATPase_dom"/>
</dbReference>
<dbReference type="Pfam" id="PF02518">
    <property type="entry name" value="HATPase_c"/>
    <property type="match status" value="1"/>
</dbReference>
<gene>
    <name evidence="13" type="ORF">WG925_04075</name>
</gene>
<keyword evidence="6 13" id="KW-0418">Kinase</keyword>
<evidence type="ECO:0000259" key="12">
    <source>
        <dbReference type="SMART" id="SM00387"/>
    </source>
</evidence>
<feature type="transmembrane region" description="Helical" evidence="11">
    <location>
        <begin position="304"/>
        <end position="322"/>
    </location>
</feature>
<keyword evidence="14" id="KW-1185">Reference proteome</keyword>
<keyword evidence="7" id="KW-0067">ATP-binding</keyword>
<evidence type="ECO:0000256" key="3">
    <source>
        <dbReference type="ARBA" id="ARBA00022553"/>
    </source>
</evidence>
<feature type="transmembrane region" description="Helical" evidence="11">
    <location>
        <begin position="145"/>
        <end position="163"/>
    </location>
</feature>
<evidence type="ECO:0000256" key="4">
    <source>
        <dbReference type="ARBA" id="ARBA00022679"/>
    </source>
</evidence>
<evidence type="ECO:0000313" key="13">
    <source>
        <dbReference type="EMBL" id="MEK6462910.1"/>
    </source>
</evidence>
<feature type="domain" description="Histidine kinase/HSP90-like ATPase" evidence="12">
    <location>
        <begin position="585"/>
        <end position="675"/>
    </location>
</feature>
<organism evidence="13 14">
    <name type="scientific">Pseudonocardia alni subsp. carboxydivorans</name>
    <dbReference type="NCBI Taxonomy" id="415010"/>
    <lineage>
        <taxon>Bacteria</taxon>
        <taxon>Bacillati</taxon>
        <taxon>Actinomycetota</taxon>
        <taxon>Actinomycetes</taxon>
        <taxon>Pseudonocardiales</taxon>
        <taxon>Pseudonocardiaceae</taxon>
        <taxon>Pseudonocardia</taxon>
    </lineage>
</organism>
<dbReference type="CDD" id="cd16917">
    <property type="entry name" value="HATPase_UhpB-NarQ-NarX-like"/>
    <property type="match status" value="1"/>
</dbReference>
<evidence type="ECO:0000256" key="1">
    <source>
        <dbReference type="ARBA" id="ARBA00000085"/>
    </source>
</evidence>
<proteinExistence type="predicted"/>
<feature type="transmembrane region" description="Helical" evidence="11">
    <location>
        <begin position="223"/>
        <end position="239"/>
    </location>
</feature>
<feature type="coiled-coil region" evidence="9">
    <location>
        <begin position="456"/>
        <end position="484"/>
    </location>
</feature>
<evidence type="ECO:0000256" key="5">
    <source>
        <dbReference type="ARBA" id="ARBA00022741"/>
    </source>
</evidence>
<keyword evidence="8" id="KW-0902">Two-component regulatory system</keyword>
<dbReference type="EC" id="2.7.13.3" evidence="2"/>
<dbReference type="PANTHER" id="PTHR24421:SF10">
    <property type="entry name" value="NITRATE_NITRITE SENSOR PROTEIN NARQ"/>
    <property type="match status" value="1"/>
</dbReference>
<comment type="catalytic activity">
    <reaction evidence="1">
        <text>ATP + protein L-histidine = ADP + protein N-phospho-L-histidine.</text>
        <dbReference type="EC" id="2.7.13.3"/>
    </reaction>
</comment>
<evidence type="ECO:0000256" key="2">
    <source>
        <dbReference type="ARBA" id="ARBA00012438"/>
    </source>
</evidence>
<dbReference type="InterPro" id="IPR036890">
    <property type="entry name" value="HATPase_C_sf"/>
</dbReference>
<feature type="transmembrane region" description="Helical" evidence="11">
    <location>
        <begin position="110"/>
        <end position="133"/>
    </location>
</feature>
<keyword evidence="4" id="KW-0808">Transferase</keyword>
<feature type="region of interest" description="Disordered" evidence="10">
    <location>
        <begin position="383"/>
        <end position="406"/>
    </location>
</feature>
<evidence type="ECO:0000256" key="8">
    <source>
        <dbReference type="ARBA" id="ARBA00023012"/>
    </source>
</evidence>
<feature type="transmembrane region" description="Helical" evidence="11">
    <location>
        <begin position="74"/>
        <end position="98"/>
    </location>
</feature>
<dbReference type="Proteomes" id="UP001367513">
    <property type="component" value="Unassembled WGS sequence"/>
</dbReference>
<feature type="transmembrane region" description="Helical" evidence="11">
    <location>
        <begin position="12"/>
        <end position="36"/>
    </location>
</feature>
<dbReference type="Gene3D" id="1.20.5.1930">
    <property type="match status" value="1"/>
</dbReference>
<feature type="transmembrane region" description="Helical" evidence="11">
    <location>
        <begin position="245"/>
        <end position="265"/>
    </location>
</feature>
<keyword evidence="3" id="KW-0597">Phosphoprotein</keyword>
<accession>A0ABU9ABT2</accession>
<keyword evidence="5" id="KW-0547">Nucleotide-binding</keyword>
<evidence type="ECO:0000313" key="14">
    <source>
        <dbReference type="Proteomes" id="UP001367513"/>
    </source>
</evidence>
<dbReference type="GO" id="GO:0016301">
    <property type="term" value="F:kinase activity"/>
    <property type="evidence" value="ECO:0007669"/>
    <property type="project" value="UniProtKB-KW"/>
</dbReference>
<dbReference type="SUPFAM" id="SSF55874">
    <property type="entry name" value="ATPase domain of HSP90 chaperone/DNA topoisomerase II/histidine kinase"/>
    <property type="match status" value="1"/>
</dbReference>
<evidence type="ECO:0000256" key="11">
    <source>
        <dbReference type="SAM" id="Phobius"/>
    </source>
</evidence>
<dbReference type="InterPro" id="IPR011712">
    <property type="entry name" value="Sig_transdc_His_kin_sub3_dim/P"/>
</dbReference>
<dbReference type="PANTHER" id="PTHR24421">
    <property type="entry name" value="NITRATE/NITRITE SENSOR PROTEIN NARX-RELATED"/>
    <property type="match status" value="1"/>
</dbReference>
<keyword evidence="9" id="KW-0175">Coiled coil</keyword>
<dbReference type="RefSeq" id="WP_346107413.1">
    <property type="nucleotide sequence ID" value="NZ_BAAAOD010000075.1"/>
</dbReference>
<evidence type="ECO:0000256" key="9">
    <source>
        <dbReference type="SAM" id="Coils"/>
    </source>
</evidence>
<keyword evidence="11" id="KW-0472">Membrane</keyword>
<keyword evidence="11" id="KW-0812">Transmembrane</keyword>
<feature type="transmembrane region" description="Helical" evidence="11">
    <location>
        <begin position="190"/>
        <end position="211"/>
    </location>
</feature>
<name>A0ABU9ABT2_PSEA5</name>
<protein>
    <recommendedName>
        <fullName evidence="2">histidine kinase</fullName>
        <ecNumber evidence="2">2.7.13.3</ecNumber>
    </recommendedName>
</protein>
<keyword evidence="11" id="KW-1133">Transmembrane helix</keyword>
<sequence length="680" mass="70749">MEPAGVRPARRGTVVAVWAVAVGSAVCVAAAVPPAVVNWRTLGPGSVYVVNALVGVLVPPAGAFVLARRPGHRIGLVLLSAAGLGVSFLALSWADYALRSRPGALPGAEWAALVAGATWTPFLALITLLPLWFPDGRPAGRFWTVAERVLLVVLVAVPVLSLLEPRVALGLAANPLVTGPRWVTPLVEGLVVGCVFAAAFVCVPAAVVTYLRGDDGERVRLRWFLLAAAVVAASMFVPGPPVSDVLTGLALGLAALAITVAVVRHRLWGVEPALHRTLVFGTVALCLLLVYVGVVGLADRVLPEGAALLGAATVALVLAPLLSRVRRMARTLIHGDRDDPYAALTRLAERLEANLDPEDVPGAALAEVRTALRVPYVALRVHDGQSDGSGGERGTESVLGRRPGDGRAVETVPLLHQGTPVGELHVATRRPGEPLTARDQVLLADLARPLAATVQAAVLRSELRRSREALVEALERERRRLRADLHDGVGPSLAALVLALDGIAHAARGADPARAVPDRVDAVKSEVRDVIGELRRIVDALRPPALDELGLAGALDRYLTTFRHTDSAPRFVVKSGLDGTTLPAAVEVAAYRITSEAITNVLRHAAAGRCSVRLTLDGPRLCLEIEDDGAGGAAPGGGTGLASMSERARSLGGTLEVLPGVPTGTLVRAVLPVGGARSGG</sequence>